<feature type="compositionally biased region" description="Low complexity" evidence="6">
    <location>
        <begin position="230"/>
        <end position="247"/>
    </location>
</feature>
<comment type="similarity">
    <text evidence="5">Belongs to the SAT4 family.</text>
</comment>
<evidence type="ECO:0000256" key="2">
    <source>
        <dbReference type="ARBA" id="ARBA00022692"/>
    </source>
</evidence>
<sequence length="319" mass="35247">MGFGQPLRFFNFKLLEPFLLINNLAGTFSILSALWSKTSFAITILRISSGWLKGFVWFIIITVNLALGIAIAITWGQCTPIEKIWQPKLEGECWPKSVQIKYNIFTAIYSGTMDIVLAIVPWKIIWTLTMNKREKLGVLFAMSMGVFAGVTSIIKLTQLPTIGNSNFTDSPAQLVIFATAESAISIIAASIPILRALLREARPPPGPAQFYHMDFDLYTGTENSRGTGRSNTIISSGNRSTSRTSTGKDSFRPTGHFRQLSKLSHLSGLSMGFIPSNANSRRNSFEFPDLPPGKIIQTEEIVVEYEPSQAPMVDIGKAF</sequence>
<evidence type="ECO:0000256" key="1">
    <source>
        <dbReference type="ARBA" id="ARBA00004141"/>
    </source>
</evidence>
<evidence type="ECO:0000256" key="3">
    <source>
        <dbReference type="ARBA" id="ARBA00022989"/>
    </source>
</evidence>
<evidence type="ECO:0000256" key="5">
    <source>
        <dbReference type="ARBA" id="ARBA00038359"/>
    </source>
</evidence>
<proteinExistence type="inferred from homology"/>
<feature type="domain" description="Rhodopsin" evidence="8">
    <location>
        <begin position="23"/>
        <end position="199"/>
    </location>
</feature>
<dbReference type="EMBL" id="JAUKUD010000003">
    <property type="protein sequence ID" value="KAK0750086.1"/>
    <property type="molecule type" value="Genomic_DNA"/>
</dbReference>
<dbReference type="PANTHER" id="PTHR33048:SF42">
    <property type="entry name" value="INTEGRAL MEMBRANE PROTEIN"/>
    <property type="match status" value="1"/>
</dbReference>
<dbReference type="Pfam" id="PF20684">
    <property type="entry name" value="Fung_rhodopsin"/>
    <property type="match status" value="1"/>
</dbReference>
<evidence type="ECO:0000313" key="10">
    <source>
        <dbReference type="Proteomes" id="UP001172155"/>
    </source>
</evidence>
<dbReference type="InterPro" id="IPR049326">
    <property type="entry name" value="Rhodopsin_dom_fungi"/>
</dbReference>
<organism evidence="9 10">
    <name type="scientific">Schizothecium vesticola</name>
    <dbReference type="NCBI Taxonomy" id="314040"/>
    <lineage>
        <taxon>Eukaryota</taxon>
        <taxon>Fungi</taxon>
        <taxon>Dikarya</taxon>
        <taxon>Ascomycota</taxon>
        <taxon>Pezizomycotina</taxon>
        <taxon>Sordariomycetes</taxon>
        <taxon>Sordariomycetidae</taxon>
        <taxon>Sordariales</taxon>
        <taxon>Schizotheciaceae</taxon>
        <taxon>Schizothecium</taxon>
    </lineage>
</organism>
<accession>A0AA40F2W7</accession>
<evidence type="ECO:0000256" key="7">
    <source>
        <dbReference type="SAM" id="Phobius"/>
    </source>
</evidence>
<comment type="caution">
    <text evidence="9">The sequence shown here is derived from an EMBL/GenBank/DDBJ whole genome shotgun (WGS) entry which is preliminary data.</text>
</comment>
<evidence type="ECO:0000259" key="8">
    <source>
        <dbReference type="Pfam" id="PF20684"/>
    </source>
</evidence>
<feature type="transmembrane region" description="Helical" evidence="7">
    <location>
        <begin position="104"/>
        <end position="124"/>
    </location>
</feature>
<evidence type="ECO:0000256" key="6">
    <source>
        <dbReference type="SAM" id="MobiDB-lite"/>
    </source>
</evidence>
<feature type="transmembrane region" description="Helical" evidence="7">
    <location>
        <begin position="174"/>
        <end position="194"/>
    </location>
</feature>
<gene>
    <name evidence="9" type="ORF">B0T18DRAFT_408206</name>
</gene>
<feature type="transmembrane region" description="Helical" evidence="7">
    <location>
        <begin position="17"/>
        <end position="35"/>
    </location>
</feature>
<keyword evidence="2 7" id="KW-0812">Transmembrane</keyword>
<dbReference type="AlphaFoldDB" id="A0AA40F2W7"/>
<dbReference type="GO" id="GO:0016020">
    <property type="term" value="C:membrane"/>
    <property type="evidence" value="ECO:0007669"/>
    <property type="project" value="UniProtKB-SubCell"/>
</dbReference>
<evidence type="ECO:0000313" key="9">
    <source>
        <dbReference type="EMBL" id="KAK0750086.1"/>
    </source>
</evidence>
<protein>
    <recommendedName>
        <fullName evidence="8">Rhodopsin domain-containing protein</fullName>
    </recommendedName>
</protein>
<dbReference type="Proteomes" id="UP001172155">
    <property type="component" value="Unassembled WGS sequence"/>
</dbReference>
<evidence type="ECO:0000256" key="4">
    <source>
        <dbReference type="ARBA" id="ARBA00023136"/>
    </source>
</evidence>
<comment type="subcellular location">
    <subcellularLocation>
        <location evidence="1">Membrane</location>
        <topology evidence="1">Multi-pass membrane protein</topology>
    </subcellularLocation>
</comment>
<dbReference type="PANTHER" id="PTHR33048">
    <property type="entry name" value="PTH11-LIKE INTEGRAL MEMBRANE PROTEIN (AFU_ORTHOLOGUE AFUA_5G11245)"/>
    <property type="match status" value="1"/>
</dbReference>
<feature type="region of interest" description="Disordered" evidence="6">
    <location>
        <begin position="222"/>
        <end position="254"/>
    </location>
</feature>
<keyword evidence="3 7" id="KW-1133">Transmembrane helix</keyword>
<feature type="transmembrane region" description="Helical" evidence="7">
    <location>
        <begin position="136"/>
        <end position="154"/>
    </location>
</feature>
<dbReference type="InterPro" id="IPR052337">
    <property type="entry name" value="SAT4-like"/>
</dbReference>
<name>A0AA40F2W7_9PEZI</name>
<keyword evidence="10" id="KW-1185">Reference proteome</keyword>
<keyword evidence="4 7" id="KW-0472">Membrane</keyword>
<reference evidence="9" key="1">
    <citation type="submission" date="2023-06" db="EMBL/GenBank/DDBJ databases">
        <title>Genome-scale phylogeny and comparative genomics of the fungal order Sordariales.</title>
        <authorList>
            <consortium name="Lawrence Berkeley National Laboratory"/>
            <person name="Hensen N."/>
            <person name="Bonometti L."/>
            <person name="Westerberg I."/>
            <person name="Brannstrom I.O."/>
            <person name="Guillou S."/>
            <person name="Cros-Aarteil S."/>
            <person name="Calhoun S."/>
            <person name="Haridas S."/>
            <person name="Kuo A."/>
            <person name="Mondo S."/>
            <person name="Pangilinan J."/>
            <person name="Riley R."/>
            <person name="LaButti K."/>
            <person name="Andreopoulos B."/>
            <person name="Lipzen A."/>
            <person name="Chen C."/>
            <person name="Yanf M."/>
            <person name="Daum C."/>
            <person name="Ng V."/>
            <person name="Clum A."/>
            <person name="Steindorff A."/>
            <person name="Ohm R."/>
            <person name="Martin F."/>
            <person name="Silar P."/>
            <person name="Natvig D."/>
            <person name="Lalanne C."/>
            <person name="Gautier V."/>
            <person name="Ament-velasquez S.L."/>
            <person name="Kruys A."/>
            <person name="Hutchinson M.I."/>
            <person name="Powell A.J."/>
            <person name="Barry K."/>
            <person name="Miller A.N."/>
            <person name="Grigoriev I.V."/>
            <person name="Debuchy R."/>
            <person name="Gladieux P."/>
            <person name="Thoren M.H."/>
            <person name="Johannesson H."/>
        </authorList>
    </citation>
    <scope>NUCLEOTIDE SEQUENCE</scope>
    <source>
        <strain evidence="9">SMH3187-1</strain>
    </source>
</reference>
<feature type="transmembrane region" description="Helical" evidence="7">
    <location>
        <begin position="55"/>
        <end position="75"/>
    </location>
</feature>